<evidence type="ECO:0000313" key="3">
    <source>
        <dbReference type="Proteomes" id="UP000193144"/>
    </source>
</evidence>
<feature type="compositionally biased region" description="Low complexity" evidence="1">
    <location>
        <begin position="113"/>
        <end position="123"/>
    </location>
</feature>
<keyword evidence="3" id="KW-1185">Reference proteome</keyword>
<dbReference type="AlphaFoldDB" id="A0A1Y2A252"/>
<evidence type="ECO:0000313" key="2">
    <source>
        <dbReference type="EMBL" id="ORY16534.1"/>
    </source>
</evidence>
<gene>
    <name evidence="2" type="ORF">BCR34DRAFT_93487</name>
</gene>
<dbReference type="Proteomes" id="UP000193144">
    <property type="component" value="Unassembled WGS sequence"/>
</dbReference>
<name>A0A1Y2A252_9PLEO</name>
<feature type="region of interest" description="Disordered" evidence="1">
    <location>
        <begin position="22"/>
        <end position="56"/>
    </location>
</feature>
<proteinExistence type="predicted"/>
<feature type="region of interest" description="Disordered" evidence="1">
    <location>
        <begin position="192"/>
        <end position="213"/>
    </location>
</feature>
<comment type="caution">
    <text evidence="2">The sequence shown here is derived from an EMBL/GenBank/DDBJ whole genome shotgun (WGS) entry which is preliminary data.</text>
</comment>
<accession>A0A1Y2A252</accession>
<feature type="region of interest" description="Disordered" evidence="1">
    <location>
        <begin position="111"/>
        <end position="147"/>
    </location>
</feature>
<sequence>MGLYLSGFWIWNLVFLVKRRSTPRHGPVSRSPQRQPPPGYHTRRAHGRPLSPLVRYPSSTIQSTSHTYLLISGGPYGVSCICIIQPASIGGLSRRSPGLFGESKLFNNKFITSSSSPSSSSSSYNPTPTDIWPPGASPANDYPSSQSAMHNRFSRSCNKTVVIYDMRTDGRHIHLETNPEFRSFENSFPRKLDADNHTTPFTPDAKKPGPSHMRGVYMPERMRYRL</sequence>
<reference evidence="2 3" key="1">
    <citation type="submission" date="2016-07" db="EMBL/GenBank/DDBJ databases">
        <title>Pervasive Adenine N6-methylation of Active Genes in Fungi.</title>
        <authorList>
            <consortium name="DOE Joint Genome Institute"/>
            <person name="Mondo S.J."/>
            <person name="Dannebaum R.O."/>
            <person name="Kuo R.C."/>
            <person name="Labutti K."/>
            <person name="Haridas S."/>
            <person name="Kuo A."/>
            <person name="Salamov A."/>
            <person name="Ahrendt S.R."/>
            <person name="Lipzen A."/>
            <person name="Sullivan W."/>
            <person name="Andreopoulos W.B."/>
            <person name="Clum A."/>
            <person name="Lindquist E."/>
            <person name="Daum C."/>
            <person name="Ramamoorthy G.K."/>
            <person name="Gryganskyi A."/>
            <person name="Culley D."/>
            <person name="Magnuson J.K."/>
            <person name="James T.Y."/>
            <person name="O'Malley M.A."/>
            <person name="Stajich J.E."/>
            <person name="Spatafora J.W."/>
            <person name="Visel A."/>
            <person name="Grigoriev I.V."/>
        </authorList>
    </citation>
    <scope>NUCLEOTIDE SEQUENCE [LARGE SCALE GENOMIC DNA]</scope>
    <source>
        <strain evidence="2 3">CBS 115471</strain>
    </source>
</reference>
<evidence type="ECO:0000256" key="1">
    <source>
        <dbReference type="SAM" id="MobiDB-lite"/>
    </source>
</evidence>
<dbReference type="EMBL" id="MCFA01000017">
    <property type="protein sequence ID" value="ORY16534.1"/>
    <property type="molecule type" value="Genomic_DNA"/>
</dbReference>
<protein>
    <submittedName>
        <fullName evidence="2">Uncharacterized protein</fullName>
    </submittedName>
</protein>
<organism evidence="2 3">
    <name type="scientific">Clohesyomyces aquaticus</name>
    <dbReference type="NCBI Taxonomy" id="1231657"/>
    <lineage>
        <taxon>Eukaryota</taxon>
        <taxon>Fungi</taxon>
        <taxon>Dikarya</taxon>
        <taxon>Ascomycota</taxon>
        <taxon>Pezizomycotina</taxon>
        <taxon>Dothideomycetes</taxon>
        <taxon>Pleosporomycetidae</taxon>
        <taxon>Pleosporales</taxon>
        <taxon>Lindgomycetaceae</taxon>
        <taxon>Clohesyomyces</taxon>
    </lineage>
</organism>